<dbReference type="InterPro" id="IPR000792">
    <property type="entry name" value="Tscrpt_reg_LuxR_C"/>
</dbReference>
<dbReference type="Proteomes" id="UP000244989">
    <property type="component" value="Unassembled WGS sequence"/>
</dbReference>
<dbReference type="InterPro" id="IPR011006">
    <property type="entry name" value="CheY-like_superfamily"/>
</dbReference>
<dbReference type="Gene3D" id="3.40.50.2300">
    <property type="match status" value="1"/>
</dbReference>
<dbReference type="GO" id="GO:0003677">
    <property type="term" value="F:DNA binding"/>
    <property type="evidence" value="ECO:0007669"/>
    <property type="project" value="UniProtKB-KW"/>
</dbReference>
<feature type="domain" description="Response regulatory" evidence="5">
    <location>
        <begin position="1"/>
        <end position="115"/>
    </location>
</feature>
<dbReference type="SUPFAM" id="SSF52172">
    <property type="entry name" value="CheY-like"/>
    <property type="match status" value="1"/>
</dbReference>
<accession>A0A2U1T883</accession>
<dbReference type="InterPro" id="IPR016032">
    <property type="entry name" value="Sig_transdc_resp-reg_C-effctor"/>
</dbReference>
<dbReference type="OrthoDB" id="9808843at2"/>
<evidence type="ECO:0000313" key="6">
    <source>
        <dbReference type="EMBL" id="PWC02175.1"/>
    </source>
</evidence>
<dbReference type="InterPro" id="IPR001789">
    <property type="entry name" value="Sig_transdc_resp-reg_receiver"/>
</dbReference>
<dbReference type="PROSITE" id="PS50043">
    <property type="entry name" value="HTH_LUXR_2"/>
    <property type="match status" value="1"/>
</dbReference>
<dbReference type="PROSITE" id="PS50110">
    <property type="entry name" value="RESPONSE_REGULATORY"/>
    <property type="match status" value="1"/>
</dbReference>
<dbReference type="GO" id="GO:0006355">
    <property type="term" value="P:regulation of DNA-templated transcription"/>
    <property type="evidence" value="ECO:0007669"/>
    <property type="project" value="InterPro"/>
</dbReference>
<keyword evidence="2 6" id="KW-0238">DNA-binding</keyword>
<evidence type="ECO:0000256" key="2">
    <source>
        <dbReference type="ARBA" id="ARBA00023125"/>
    </source>
</evidence>
<dbReference type="PANTHER" id="PTHR45566">
    <property type="entry name" value="HTH-TYPE TRANSCRIPTIONAL REGULATOR YHJB-RELATED"/>
    <property type="match status" value="1"/>
</dbReference>
<sequence>MVVDDDPISVRGISAMLKSDESIEVIVAPNDPDQAIETARKTRPKVILLDYHFPETTGIDLIHQFRSVYPTPKILMLSAFSTPELAYAALGRGAQGFLEKTVTREYLTGACHQALYGGITLSPALCNDVLRQQVKSSKKSSWRFTPREIEVAELLAEGRSNASIANELKLTESAVKKHVSSVMRKTKTGSASRRHWPLGTSTLAFHHFDTRATMTRLDTKNSRRPGMRTIHHAQAG</sequence>
<keyword evidence="7" id="KW-1185">Reference proteome</keyword>
<protein>
    <submittedName>
        <fullName evidence="6">DNA-binding response regulator</fullName>
    </submittedName>
</protein>
<evidence type="ECO:0000259" key="5">
    <source>
        <dbReference type="PROSITE" id="PS50110"/>
    </source>
</evidence>
<dbReference type="PANTHER" id="PTHR45566:SF2">
    <property type="entry name" value="NARL SUBFAMILY"/>
    <property type="match status" value="1"/>
</dbReference>
<dbReference type="Pfam" id="PF00196">
    <property type="entry name" value="GerE"/>
    <property type="match status" value="1"/>
</dbReference>
<reference evidence="7" key="1">
    <citation type="submission" date="2018-04" db="EMBL/GenBank/DDBJ databases">
        <authorList>
            <person name="Liu S."/>
            <person name="Wang Z."/>
            <person name="Li J."/>
        </authorList>
    </citation>
    <scope>NUCLEOTIDE SEQUENCE [LARGE SCALE GENOMIC DNA]</scope>
    <source>
        <strain evidence="7">2189</strain>
    </source>
</reference>
<dbReference type="CDD" id="cd06170">
    <property type="entry name" value="LuxR_C_like"/>
    <property type="match status" value="1"/>
</dbReference>
<dbReference type="SUPFAM" id="SSF46894">
    <property type="entry name" value="C-terminal effector domain of the bipartite response regulators"/>
    <property type="match status" value="1"/>
</dbReference>
<dbReference type="CDD" id="cd17535">
    <property type="entry name" value="REC_NarL-like"/>
    <property type="match status" value="1"/>
</dbReference>
<dbReference type="GO" id="GO:0000160">
    <property type="term" value="P:phosphorelay signal transduction system"/>
    <property type="evidence" value="ECO:0007669"/>
    <property type="project" value="InterPro"/>
</dbReference>
<name>A0A2U1T883_9CORY</name>
<feature type="modified residue" description="4-aspartylphosphate" evidence="3">
    <location>
        <position position="50"/>
    </location>
</feature>
<dbReference type="AlphaFoldDB" id="A0A2U1T883"/>
<evidence type="ECO:0000256" key="1">
    <source>
        <dbReference type="ARBA" id="ARBA00022553"/>
    </source>
</evidence>
<dbReference type="InterPro" id="IPR058245">
    <property type="entry name" value="NreC/VraR/RcsB-like_REC"/>
</dbReference>
<dbReference type="PRINTS" id="PR00038">
    <property type="entry name" value="HTHLUXR"/>
</dbReference>
<evidence type="ECO:0000259" key="4">
    <source>
        <dbReference type="PROSITE" id="PS50043"/>
    </source>
</evidence>
<dbReference type="EMBL" id="QEEZ01000005">
    <property type="protein sequence ID" value="PWC02175.1"/>
    <property type="molecule type" value="Genomic_DNA"/>
</dbReference>
<evidence type="ECO:0000256" key="3">
    <source>
        <dbReference type="PROSITE-ProRule" id="PRU00169"/>
    </source>
</evidence>
<proteinExistence type="predicted"/>
<feature type="domain" description="HTH luxR-type" evidence="4">
    <location>
        <begin position="137"/>
        <end position="199"/>
    </location>
</feature>
<dbReference type="SMART" id="SM00421">
    <property type="entry name" value="HTH_LUXR"/>
    <property type="match status" value="1"/>
</dbReference>
<dbReference type="SMART" id="SM00448">
    <property type="entry name" value="REC"/>
    <property type="match status" value="1"/>
</dbReference>
<comment type="caution">
    <text evidence="6">The sequence shown here is derived from an EMBL/GenBank/DDBJ whole genome shotgun (WGS) entry which is preliminary data.</text>
</comment>
<gene>
    <name evidence="6" type="ORF">DF222_03555</name>
</gene>
<evidence type="ECO:0000313" key="7">
    <source>
        <dbReference type="Proteomes" id="UP000244989"/>
    </source>
</evidence>
<dbReference type="RefSeq" id="WP_108432373.1">
    <property type="nucleotide sequence ID" value="NZ_CP026947.1"/>
</dbReference>
<dbReference type="Pfam" id="PF00072">
    <property type="entry name" value="Response_reg"/>
    <property type="match status" value="1"/>
</dbReference>
<dbReference type="KEGG" id="cyz:C3B44_10840"/>
<dbReference type="InterPro" id="IPR051015">
    <property type="entry name" value="EvgA-like"/>
</dbReference>
<keyword evidence="1 3" id="KW-0597">Phosphoprotein</keyword>
<organism evidence="6 7">
    <name type="scientific">Corynebacterium yudongzhengii</name>
    <dbReference type="NCBI Taxonomy" id="2080740"/>
    <lineage>
        <taxon>Bacteria</taxon>
        <taxon>Bacillati</taxon>
        <taxon>Actinomycetota</taxon>
        <taxon>Actinomycetes</taxon>
        <taxon>Mycobacteriales</taxon>
        <taxon>Corynebacteriaceae</taxon>
        <taxon>Corynebacterium</taxon>
    </lineage>
</organism>